<accession>A0A210PQE2</accession>
<dbReference type="Proteomes" id="UP000242188">
    <property type="component" value="Unassembled WGS sequence"/>
</dbReference>
<name>A0A210PQE2_MIZYE</name>
<evidence type="ECO:0000313" key="2">
    <source>
        <dbReference type="Proteomes" id="UP000242188"/>
    </source>
</evidence>
<dbReference type="AlphaFoldDB" id="A0A210PQE2"/>
<gene>
    <name evidence="1" type="ORF">KP79_PYT23183</name>
</gene>
<evidence type="ECO:0000313" key="1">
    <source>
        <dbReference type="EMBL" id="OWF38703.1"/>
    </source>
</evidence>
<sequence length="433" mass="49303">MVKYIDMATATIEENKELSEAFDVIQEYPRNRCEENDEIVQGLTALFENFNKDPKGTPEIILKSVTLARVFSFPKISAMIARSLLVVFRHVWKTYSDFYSVPEHATLSSNLKANAFGFLCNLKDSLNCLISLNGNNSDPKRISTACSEVPPCGTGNEFYAEVQSEFQELKKQKNKEKSEETEARYQAIVDLLDLHCNLTVLKEFVFLYVVILCIANGNSQNTAEGYFEVIEGQRKDRETTLNILFEPEAEFAGVSAVFMNGDWPMLQMHTEKRLSCLHKYFNSLAGKKVKIVSSEDDTFAMFRHPSEKTVPFTQKKYIRIFNDKHSKFIMEKEFALNKTYFVIRLDAERELTLKINDSSKGNLITDKRLPSASGQFNLVRLANGNIMISCMKHPTRFVTMTSAKDGDRLEAKNIGAGLNSQWHIVNCKVYLDT</sequence>
<protein>
    <submittedName>
        <fullName evidence="1">Uncharacterized protein</fullName>
    </submittedName>
</protein>
<organism evidence="1 2">
    <name type="scientific">Mizuhopecten yessoensis</name>
    <name type="common">Japanese scallop</name>
    <name type="synonym">Patinopecten yessoensis</name>
    <dbReference type="NCBI Taxonomy" id="6573"/>
    <lineage>
        <taxon>Eukaryota</taxon>
        <taxon>Metazoa</taxon>
        <taxon>Spiralia</taxon>
        <taxon>Lophotrochozoa</taxon>
        <taxon>Mollusca</taxon>
        <taxon>Bivalvia</taxon>
        <taxon>Autobranchia</taxon>
        <taxon>Pteriomorphia</taxon>
        <taxon>Pectinida</taxon>
        <taxon>Pectinoidea</taxon>
        <taxon>Pectinidae</taxon>
        <taxon>Mizuhopecten</taxon>
    </lineage>
</organism>
<dbReference type="EMBL" id="NEDP02005557">
    <property type="protein sequence ID" value="OWF38703.1"/>
    <property type="molecule type" value="Genomic_DNA"/>
</dbReference>
<proteinExistence type="predicted"/>
<reference evidence="1 2" key="1">
    <citation type="journal article" date="2017" name="Nat. Ecol. Evol.">
        <title>Scallop genome provides insights into evolution of bilaterian karyotype and development.</title>
        <authorList>
            <person name="Wang S."/>
            <person name="Zhang J."/>
            <person name="Jiao W."/>
            <person name="Li J."/>
            <person name="Xun X."/>
            <person name="Sun Y."/>
            <person name="Guo X."/>
            <person name="Huan P."/>
            <person name="Dong B."/>
            <person name="Zhang L."/>
            <person name="Hu X."/>
            <person name="Sun X."/>
            <person name="Wang J."/>
            <person name="Zhao C."/>
            <person name="Wang Y."/>
            <person name="Wang D."/>
            <person name="Huang X."/>
            <person name="Wang R."/>
            <person name="Lv J."/>
            <person name="Li Y."/>
            <person name="Zhang Z."/>
            <person name="Liu B."/>
            <person name="Lu W."/>
            <person name="Hui Y."/>
            <person name="Liang J."/>
            <person name="Zhou Z."/>
            <person name="Hou R."/>
            <person name="Li X."/>
            <person name="Liu Y."/>
            <person name="Li H."/>
            <person name="Ning X."/>
            <person name="Lin Y."/>
            <person name="Zhao L."/>
            <person name="Xing Q."/>
            <person name="Dou J."/>
            <person name="Li Y."/>
            <person name="Mao J."/>
            <person name="Guo H."/>
            <person name="Dou H."/>
            <person name="Li T."/>
            <person name="Mu C."/>
            <person name="Jiang W."/>
            <person name="Fu Q."/>
            <person name="Fu X."/>
            <person name="Miao Y."/>
            <person name="Liu J."/>
            <person name="Yu Q."/>
            <person name="Li R."/>
            <person name="Liao H."/>
            <person name="Li X."/>
            <person name="Kong Y."/>
            <person name="Jiang Z."/>
            <person name="Chourrout D."/>
            <person name="Li R."/>
            <person name="Bao Z."/>
        </authorList>
    </citation>
    <scope>NUCLEOTIDE SEQUENCE [LARGE SCALE GENOMIC DNA]</scope>
    <source>
        <strain evidence="1 2">PY_sf001</strain>
    </source>
</reference>
<keyword evidence="2" id="KW-1185">Reference proteome</keyword>
<comment type="caution">
    <text evidence="1">The sequence shown here is derived from an EMBL/GenBank/DDBJ whole genome shotgun (WGS) entry which is preliminary data.</text>
</comment>